<protein>
    <recommendedName>
        <fullName evidence="3">Surface lipoprotein assembly modifier C-terminal domain-containing protein</fullName>
    </recommendedName>
</protein>
<dbReference type="InterPro" id="IPR019734">
    <property type="entry name" value="TPR_rpt"/>
</dbReference>
<dbReference type="Pfam" id="PF14559">
    <property type="entry name" value="TPR_19"/>
    <property type="match status" value="1"/>
</dbReference>
<dbReference type="SUPFAM" id="SSF48452">
    <property type="entry name" value="TPR-like"/>
    <property type="match status" value="1"/>
</dbReference>
<keyword evidence="5" id="KW-1185">Reference proteome</keyword>
<name>A0ABM7PE02_9BACT</name>
<evidence type="ECO:0000256" key="1">
    <source>
        <dbReference type="PROSITE-ProRule" id="PRU00339"/>
    </source>
</evidence>
<dbReference type="Proteomes" id="UP001320148">
    <property type="component" value="Chromosome"/>
</dbReference>
<dbReference type="Gene3D" id="1.25.40.10">
    <property type="entry name" value="Tetratricopeptide repeat domain"/>
    <property type="match status" value="1"/>
</dbReference>
<keyword evidence="1" id="KW-0802">TPR repeat</keyword>
<dbReference type="RefSeq" id="WP_236891653.1">
    <property type="nucleotide sequence ID" value="NZ_AP024488.1"/>
</dbReference>
<feature type="repeat" description="TPR" evidence="1">
    <location>
        <begin position="99"/>
        <end position="132"/>
    </location>
</feature>
<dbReference type="InterPro" id="IPR011990">
    <property type="entry name" value="TPR-like_helical_dom_sf"/>
</dbReference>
<evidence type="ECO:0000259" key="3">
    <source>
        <dbReference type="Pfam" id="PF04575"/>
    </source>
</evidence>
<dbReference type="Pfam" id="PF04575">
    <property type="entry name" value="SlipAM"/>
    <property type="match status" value="1"/>
</dbReference>
<feature type="chain" id="PRO_5045116887" description="Surface lipoprotein assembly modifier C-terminal domain-containing protein" evidence="2">
    <location>
        <begin position="24"/>
        <end position="443"/>
    </location>
</feature>
<dbReference type="InterPro" id="IPR007655">
    <property type="entry name" value="Slam_C"/>
</dbReference>
<dbReference type="EMBL" id="AP024488">
    <property type="protein sequence ID" value="BCS95404.1"/>
    <property type="molecule type" value="Genomic_DNA"/>
</dbReference>
<dbReference type="PROSITE" id="PS50005">
    <property type="entry name" value="TPR"/>
    <property type="match status" value="2"/>
</dbReference>
<proteinExistence type="predicted"/>
<dbReference type="SMART" id="SM00028">
    <property type="entry name" value="TPR"/>
    <property type="match status" value="3"/>
</dbReference>
<keyword evidence="2" id="KW-0732">Signal</keyword>
<evidence type="ECO:0000313" key="4">
    <source>
        <dbReference type="EMBL" id="BCS95404.1"/>
    </source>
</evidence>
<accession>A0ABM7PE02</accession>
<evidence type="ECO:0000313" key="5">
    <source>
        <dbReference type="Proteomes" id="UP001320148"/>
    </source>
</evidence>
<gene>
    <name evidence="4" type="ORF">DSLASN_10360</name>
</gene>
<feature type="domain" description="Surface lipoprotein assembly modifier C-terminal" evidence="3">
    <location>
        <begin position="216"/>
        <end position="437"/>
    </location>
</feature>
<organism evidence="4 5">
    <name type="scientific">Desulfoluna limicola</name>
    <dbReference type="NCBI Taxonomy" id="2810562"/>
    <lineage>
        <taxon>Bacteria</taxon>
        <taxon>Pseudomonadati</taxon>
        <taxon>Thermodesulfobacteriota</taxon>
        <taxon>Desulfobacteria</taxon>
        <taxon>Desulfobacterales</taxon>
        <taxon>Desulfolunaceae</taxon>
        <taxon>Desulfoluna</taxon>
    </lineage>
</organism>
<sequence length="443" mass="51169">MNMPRSTCLFAFCLLMMSWPILAPAMTQEVYQGLFDAGKKAFDEGRVGEAYDTFNRLFIENPRDPAVNFMLGRSAFEQGMYEEAVMIYDRMLIEAPDTHRVRLELGRALMRLGDYENAKMHFLEVMESSPPEAVRENIKRYVEAANRLQQAHFISGILRGFVGWDDNPKVLPDDRVIDIPVLPGFPFTLEEKDDDWFGGSFLQLGHRYKTDAGRLFWDTSLMNYNVWYDTQSSESINFVSIQTGPGYSLNTVTLTSAFGANHLERHYEKYLDSAHLSLSVNHPLYPQLGYTVTTRFELRDFEDDARDSWDALLAVQPVYSMKRLSCFVGLRYEYEDADNDEYDLHRVEAIPGAAWTFPAAVTVRLSGRYSYSHYKAVYSLFDEKRKDRLMSITTGLSKDLWISHNTKRLFSTGLEHTWAKTHSSIDLYDYEQNRITFSGTLMF</sequence>
<feature type="repeat" description="TPR" evidence="1">
    <location>
        <begin position="65"/>
        <end position="98"/>
    </location>
</feature>
<feature type="signal peptide" evidence="2">
    <location>
        <begin position="1"/>
        <end position="23"/>
    </location>
</feature>
<reference evidence="4 5" key="1">
    <citation type="submission" date="2021-02" db="EMBL/GenBank/DDBJ databases">
        <title>Complete genome of Desulfoluna sp. strain ASN36.</title>
        <authorList>
            <person name="Takahashi A."/>
            <person name="Kojima H."/>
            <person name="Fukui M."/>
        </authorList>
    </citation>
    <scope>NUCLEOTIDE SEQUENCE [LARGE SCALE GENOMIC DNA]</scope>
    <source>
        <strain evidence="4 5">ASN36</strain>
    </source>
</reference>
<evidence type="ECO:0000256" key="2">
    <source>
        <dbReference type="SAM" id="SignalP"/>
    </source>
</evidence>